<dbReference type="PANTHER" id="PTHR34722:SF9">
    <property type="entry name" value="HOMOLOG OF ODR-2 (TWO)"/>
    <property type="match status" value="1"/>
</dbReference>
<reference evidence="2 3" key="2">
    <citation type="journal article" date="2019" name="G3 (Bethesda)">
        <title>Hybrid Assembly of the Genome of the Entomopathogenic Nematode Steinernema carpocapsae Identifies the X-Chromosome.</title>
        <authorList>
            <person name="Serra L."/>
            <person name="Macchietto M."/>
            <person name="Macias-Munoz A."/>
            <person name="McGill C.J."/>
            <person name="Rodriguez I.M."/>
            <person name="Rodriguez B."/>
            <person name="Murad R."/>
            <person name="Mortazavi A."/>
        </authorList>
    </citation>
    <scope>NUCLEOTIDE SEQUENCE [LARGE SCALE GENOMIC DNA]</scope>
    <source>
        <strain evidence="2 3">ALL</strain>
    </source>
</reference>
<evidence type="ECO:0000256" key="1">
    <source>
        <dbReference type="SAM" id="SignalP"/>
    </source>
</evidence>
<proteinExistence type="predicted"/>
<sequence>MVIWLVLLLALLEEAVASKSRCYSCASSNLQSNFLSINRGPMVRKENPKVFDNFCNGDTWIIREKSLVDCDGPCFKWQQIVNNSGDHSVMTIRGCYSKMFDLTKEKTPKSPEFASCTESKVDLNCLADANVIEHSCWCQEDQCNKGQTLRLPMLLLSSLITLLCALQ</sequence>
<evidence type="ECO:0000313" key="3">
    <source>
        <dbReference type="Proteomes" id="UP000298663"/>
    </source>
</evidence>
<dbReference type="OrthoDB" id="5837919at2759"/>
<evidence type="ECO:0000313" key="2">
    <source>
        <dbReference type="EMBL" id="TKR60495.1"/>
    </source>
</evidence>
<dbReference type="GO" id="GO:1990834">
    <property type="term" value="P:response to odorant"/>
    <property type="evidence" value="ECO:0007669"/>
    <property type="project" value="TreeGrafter"/>
</dbReference>
<feature type="signal peptide" evidence="1">
    <location>
        <begin position="1"/>
        <end position="17"/>
    </location>
</feature>
<evidence type="ECO:0008006" key="4">
    <source>
        <dbReference type="Google" id="ProtNLM"/>
    </source>
</evidence>
<protein>
    <recommendedName>
        <fullName evidence="4">Protein quiver</fullName>
    </recommendedName>
</protein>
<name>A0A4V5ZXN6_STECR</name>
<feature type="chain" id="PRO_5020797757" description="Protein quiver" evidence="1">
    <location>
        <begin position="18"/>
        <end position="167"/>
    </location>
</feature>
<dbReference type="GO" id="GO:0043025">
    <property type="term" value="C:neuronal cell body"/>
    <property type="evidence" value="ECO:0007669"/>
    <property type="project" value="TreeGrafter"/>
</dbReference>
<dbReference type="GO" id="GO:0030424">
    <property type="term" value="C:axon"/>
    <property type="evidence" value="ECO:0007669"/>
    <property type="project" value="TreeGrafter"/>
</dbReference>
<dbReference type="InterPro" id="IPR010558">
    <property type="entry name" value="Ly-6-related"/>
</dbReference>
<dbReference type="GO" id="GO:0042048">
    <property type="term" value="P:olfactory behavior"/>
    <property type="evidence" value="ECO:0007669"/>
    <property type="project" value="TreeGrafter"/>
</dbReference>
<comment type="caution">
    <text evidence="2">The sequence shown here is derived from an EMBL/GenBank/DDBJ whole genome shotgun (WGS) entry which is preliminary data.</text>
</comment>
<dbReference type="EMBL" id="AZBU02000011">
    <property type="protein sequence ID" value="TKR60495.1"/>
    <property type="molecule type" value="Genomic_DNA"/>
</dbReference>
<keyword evidence="1" id="KW-0732">Signal</keyword>
<reference evidence="2 3" key="1">
    <citation type="journal article" date="2015" name="Genome Biol.">
        <title>Comparative genomics of Steinernema reveals deeply conserved gene regulatory networks.</title>
        <authorList>
            <person name="Dillman A.R."/>
            <person name="Macchietto M."/>
            <person name="Porter C.F."/>
            <person name="Rogers A."/>
            <person name="Williams B."/>
            <person name="Antoshechkin I."/>
            <person name="Lee M.M."/>
            <person name="Goodwin Z."/>
            <person name="Lu X."/>
            <person name="Lewis E.E."/>
            <person name="Goodrich-Blair H."/>
            <person name="Stock S.P."/>
            <person name="Adams B.J."/>
            <person name="Sternberg P.W."/>
            <person name="Mortazavi A."/>
        </authorList>
    </citation>
    <scope>NUCLEOTIDE SEQUENCE [LARGE SCALE GENOMIC DNA]</scope>
    <source>
        <strain evidence="2 3">ALL</strain>
    </source>
</reference>
<dbReference type="Proteomes" id="UP000298663">
    <property type="component" value="Unassembled WGS sequence"/>
</dbReference>
<dbReference type="AlphaFoldDB" id="A0A4V5ZXN6"/>
<dbReference type="PANTHER" id="PTHR34722">
    <property type="entry name" value="HOMOLOG OF ODR-2 (TWO)-RELATED"/>
    <property type="match status" value="1"/>
</dbReference>
<organism evidence="2 3">
    <name type="scientific">Steinernema carpocapsae</name>
    <name type="common">Entomopathogenic nematode</name>
    <dbReference type="NCBI Taxonomy" id="34508"/>
    <lineage>
        <taxon>Eukaryota</taxon>
        <taxon>Metazoa</taxon>
        <taxon>Ecdysozoa</taxon>
        <taxon>Nematoda</taxon>
        <taxon>Chromadorea</taxon>
        <taxon>Rhabditida</taxon>
        <taxon>Tylenchina</taxon>
        <taxon>Panagrolaimomorpha</taxon>
        <taxon>Strongyloidoidea</taxon>
        <taxon>Steinernematidae</taxon>
        <taxon>Steinernema</taxon>
    </lineage>
</organism>
<gene>
    <name evidence="2" type="ORF">L596_027735</name>
</gene>
<keyword evidence="3" id="KW-1185">Reference proteome</keyword>
<accession>A0A4V5ZXN6</accession>